<dbReference type="AlphaFoldDB" id="Q0AXE7"/>
<dbReference type="GO" id="GO:0015074">
    <property type="term" value="P:DNA integration"/>
    <property type="evidence" value="ECO:0007669"/>
    <property type="project" value="InterPro"/>
</dbReference>
<dbReference type="GO" id="GO:0003677">
    <property type="term" value="F:DNA binding"/>
    <property type="evidence" value="ECO:0007669"/>
    <property type="project" value="InterPro"/>
</dbReference>
<gene>
    <name evidence="3" type="ordered locus">Swol_1299</name>
</gene>
<dbReference type="PANTHER" id="PTHR30349:SF64">
    <property type="entry name" value="PROPHAGE INTEGRASE INTD-RELATED"/>
    <property type="match status" value="1"/>
</dbReference>
<organism evidence="3 4">
    <name type="scientific">Syntrophomonas wolfei subsp. wolfei (strain DSM 2245B / Goettingen)</name>
    <dbReference type="NCBI Taxonomy" id="335541"/>
    <lineage>
        <taxon>Bacteria</taxon>
        <taxon>Bacillati</taxon>
        <taxon>Bacillota</taxon>
        <taxon>Clostridia</taxon>
        <taxon>Eubacteriales</taxon>
        <taxon>Syntrophomonadaceae</taxon>
        <taxon>Syntrophomonas</taxon>
    </lineage>
</organism>
<evidence type="ECO:0000259" key="2">
    <source>
        <dbReference type="PROSITE" id="PS51898"/>
    </source>
</evidence>
<dbReference type="Proteomes" id="UP000001968">
    <property type="component" value="Chromosome"/>
</dbReference>
<feature type="domain" description="Tyr recombinase" evidence="2">
    <location>
        <begin position="1"/>
        <end position="83"/>
    </location>
</feature>
<dbReference type="InterPro" id="IPR002104">
    <property type="entry name" value="Integrase_catalytic"/>
</dbReference>
<dbReference type="EMBL" id="CP000448">
    <property type="protein sequence ID" value="ABI68607.1"/>
    <property type="molecule type" value="Genomic_DNA"/>
</dbReference>
<dbReference type="GO" id="GO:0006310">
    <property type="term" value="P:DNA recombination"/>
    <property type="evidence" value="ECO:0007669"/>
    <property type="project" value="UniProtKB-KW"/>
</dbReference>
<keyword evidence="1" id="KW-0233">DNA recombination</keyword>
<accession>Q0AXE7</accession>
<dbReference type="HOGENOM" id="CLU_027562_41_3_9"/>
<evidence type="ECO:0000313" key="3">
    <source>
        <dbReference type="EMBL" id="ABI68607.1"/>
    </source>
</evidence>
<dbReference type="KEGG" id="swo:Swol_1299"/>
<dbReference type="SUPFAM" id="SSF56349">
    <property type="entry name" value="DNA breaking-rejoining enzymes"/>
    <property type="match status" value="1"/>
</dbReference>
<dbReference type="eggNOG" id="COG0582">
    <property type="taxonomic scope" value="Bacteria"/>
</dbReference>
<dbReference type="InterPro" id="IPR050090">
    <property type="entry name" value="Tyrosine_recombinase_XerCD"/>
</dbReference>
<sequence>MFTDKHGKPINRNNLGHRYSNLTAKYGFNGMTFHHLRHTHATILLSAGANINEVSERLGHKDASITLKIYGHVLPGRDQSLADKFDTLVFEPEQKVQI</sequence>
<dbReference type="InterPro" id="IPR013762">
    <property type="entry name" value="Integrase-like_cat_sf"/>
</dbReference>
<proteinExistence type="predicted"/>
<keyword evidence="4" id="KW-1185">Reference proteome</keyword>
<dbReference type="Gene3D" id="1.10.443.10">
    <property type="entry name" value="Intergrase catalytic core"/>
    <property type="match status" value="1"/>
</dbReference>
<dbReference type="PANTHER" id="PTHR30349">
    <property type="entry name" value="PHAGE INTEGRASE-RELATED"/>
    <property type="match status" value="1"/>
</dbReference>
<reference evidence="4" key="1">
    <citation type="journal article" date="2010" name="Environ. Microbiol.">
        <title>The genome of Syntrophomonas wolfei: new insights into syntrophic metabolism and biohydrogen production.</title>
        <authorList>
            <person name="Sieber J.R."/>
            <person name="Sims D.R."/>
            <person name="Han C."/>
            <person name="Kim E."/>
            <person name="Lykidis A."/>
            <person name="Lapidus A.L."/>
            <person name="McDonnald E."/>
            <person name="Rohlin L."/>
            <person name="Culley D.E."/>
            <person name="Gunsalus R."/>
            <person name="McInerney M.J."/>
        </authorList>
    </citation>
    <scope>NUCLEOTIDE SEQUENCE [LARGE SCALE GENOMIC DNA]</scope>
    <source>
        <strain evidence="4">DSM 2245B / Goettingen</strain>
    </source>
</reference>
<protein>
    <submittedName>
        <fullName evidence="3">Site-specific recombinase, phage integrase family</fullName>
    </submittedName>
</protein>
<dbReference type="PROSITE" id="PS51898">
    <property type="entry name" value="TYR_RECOMBINASE"/>
    <property type="match status" value="1"/>
</dbReference>
<name>Q0AXE7_SYNWW</name>
<dbReference type="InterPro" id="IPR011010">
    <property type="entry name" value="DNA_brk_join_enz"/>
</dbReference>
<evidence type="ECO:0000313" key="4">
    <source>
        <dbReference type="Proteomes" id="UP000001968"/>
    </source>
</evidence>
<dbReference type="Pfam" id="PF00589">
    <property type="entry name" value="Phage_integrase"/>
    <property type="match status" value="1"/>
</dbReference>
<evidence type="ECO:0000256" key="1">
    <source>
        <dbReference type="ARBA" id="ARBA00023172"/>
    </source>
</evidence>